<evidence type="ECO:0000256" key="1">
    <source>
        <dbReference type="ARBA" id="ARBA00001933"/>
    </source>
</evidence>
<dbReference type="InterPro" id="IPR015424">
    <property type="entry name" value="PyrdxlP-dep_Trfase"/>
</dbReference>
<dbReference type="Gene3D" id="3.90.1150.10">
    <property type="entry name" value="Aspartate Aminotransferase, domain 1"/>
    <property type="match status" value="1"/>
</dbReference>
<proteinExistence type="inferred from homology"/>
<accession>A0A5D0RLF9</accession>
<name>A0A5D0RLF9_9RHOB</name>
<dbReference type="NCBIfam" id="NF005758">
    <property type="entry name" value="PRK07582.1"/>
    <property type="match status" value="1"/>
</dbReference>
<dbReference type="GO" id="GO:0019346">
    <property type="term" value="P:transsulfuration"/>
    <property type="evidence" value="ECO:0007669"/>
    <property type="project" value="InterPro"/>
</dbReference>
<evidence type="ECO:0000256" key="2">
    <source>
        <dbReference type="ARBA" id="ARBA00022898"/>
    </source>
</evidence>
<dbReference type="InterPro" id="IPR000277">
    <property type="entry name" value="Cys/Met-Metab_PyrdxlP-dep_enz"/>
</dbReference>
<dbReference type="GO" id="GO:0030170">
    <property type="term" value="F:pyridoxal phosphate binding"/>
    <property type="evidence" value="ECO:0007669"/>
    <property type="project" value="InterPro"/>
</dbReference>
<dbReference type="PANTHER" id="PTHR11808:SF85">
    <property type="entry name" value="CYSTATHIONINE GAMMA-LYASE-RELATED"/>
    <property type="match status" value="1"/>
</dbReference>
<comment type="cofactor">
    <cofactor evidence="1 4">
        <name>pyridoxal 5'-phosphate</name>
        <dbReference type="ChEBI" id="CHEBI:597326"/>
    </cofactor>
</comment>
<comment type="caution">
    <text evidence="5">The sequence shown here is derived from an EMBL/GenBank/DDBJ whole genome shotgun (WGS) entry which is preliminary data.</text>
</comment>
<sequence>MTDRPDAARLLHLRGETLAKGDPVALPLTLASMYHLPGDPGGVAAYGRSDNPTWEALEAALGHLEDAPALVFPSGMAAIAAALFATLGAGDRLLMPSDGYYTPRVLAENFLSGLGIVVETRPTARFTEGGFDGYRAVLIESPSNPGLDLCDLAAVTGAVRAAAGVSIVDNTTMTPFGQRPLELGADIVVASDTKAPGGHSDILMGHVASRDGQVMARVADWRKLTGAIPGPFEAWMLHRSLATLELRFARMCDNAQIIAERLRGHPALTALRFPGLPDDPGHNLARSQMTRMGFLIGLTLADEASAERFIAECRLITPATSFGGVHSSAERRARWGDAVAPGFVRLSVGCEPVQDLWRAIDAALRG</sequence>
<dbReference type="Proteomes" id="UP000322080">
    <property type="component" value="Unassembled WGS sequence"/>
</dbReference>
<organism evidence="5 6">
    <name type="scientific">Maritimibacter fusiformis</name>
    <dbReference type="NCBI Taxonomy" id="2603819"/>
    <lineage>
        <taxon>Bacteria</taxon>
        <taxon>Pseudomonadati</taxon>
        <taxon>Pseudomonadota</taxon>
        <taxon>Alphaproteobacteria</taxon>
        <taxon>Rhodobacterales</taxon>
        <taxon>Roseobacteraceae</taxon>
        <taxon>Maritimibacter</taxon>
    </lineage>
</organism>
<dbReference type="InterPro" id="IPR015421">
    <property type="entry name" value="PyrdxlP-dep_Trfase_major"/>
</dbReference>
<dbReference type="GO" id="GO:0019343">
    <property type="term" value="P:cysteine biosynthetic process via cystathionine"/>
    <property type="evidence" value="ECO:0007669"/>
    <property type="project" value="TreeGrafter"/>
</dbReference>
<dbReference type="PIRSF" id="PIRSF001434">
    <property type="entry name" value="CGS"/>
    <property type="match status" value="1"/>
</dbReference>
<dbReference type="Pfam" id="PF01053">
    <property type="entry name" value="Cys_Met_Meta_PP"/>
    <property type="match status" value="1"/>
</dbReference>
<feature type="modified residue" description="N6-(pyridoxal phosphate)lysine" evidence="3">
    <location>
        <position position="194"/>
    </location>
</feature>
<evidence type="ECO:0000313" key="5">
    <source>
        <dbReference type="EMBL" id="TYB82477.1"/>
    </source>
</evidence>
<keyword evidence="6" id="KW-1185">Reference proteome</keyword>
<comment type="similarity">
    <text evidence="4">Belongs to the trans-sulfuration enzymes family.</text>
</comment>
<dbReference type="PANTHER" id="PTHR11808">
    <property type="entry name" value="TRANS-SULFURATION ENZYME FAMILY MEMBER"/>
    <property type="match status" value="1"/>
</dbReference>
<gene>
    <name evidence="5" type="ORF">FVF75_07110</name>
</gene>
<evidence type="ECO:0000256" key="4">
    <source>
        <dbReference type="RuleBase" id="RU362118"/>
    </source>
</evidence>
<dbReference type="RefSeq" id="WP_148377240.1">
    <property type="nucleotide sequence ID" value="NZ_VSIY01000004.1"/>
</dbReference>
<dbReference type="AlphaFoldDB" id="A0A5D0RLF9"/>
<dbReference type="GO" id="GO:0004123">
    <property type="term" value="F:cystathionine gamma-lyase activity"/>
    <property type="evidence" value="ECO:0007669"/>
    <property type="project" value="TreeGrafter"/>
</dbReference>
<dbReference type="Gene3D" id="3.40.640.10">
    <property type="entry name" value="Type I PLP-dependent aspartate aminotransferase-like (Major domain)"/>
    <property type="match status" value="1"/>
</dbReference>
<dbReference type="SUPFAM" id="SSF53383">
    <property type="entry name" value="PLP-dependent transferases"/>
    <property type="match status" value="1"/>
</dbReference>
<evidence type="ECO:0000256" key="3">
    <source>
        <dbReference type="PIRSR" id="PIRSR001434-2"/>
    </source>
</evidence>
<dbReference type="InterPro" id="IPR015422">
    <property type="entry name" value="PyrdxlP-dep_Trfase_small"/>
</dbReference>
<keyword evidence="2 3" id="KW-0663">Pyridoxal phosphate</keyword>
<dbReference type="GO" id="GO:0005737">
    <property type="term" value="C:cytoplasm"/>
    <property type="evidence" value="ECO:0007669"/>
    <property type="project" value="TreeGrafter"/>
</dbReference>
<dbReference type="EC" id="4.4.1.1" evidence="5"/>
<reference evidence="5 6" key="1">
    <citation type="submission" date="2019-08" db="EMBL/GenBank/DDBJ databases">
        <title>Identification of a novel species of the genus Boseongicola.</title>
        <authorList>
            <person name="Zhang X.-Q."/>
        </authorList>
    </citation>
    <scope>NUCLEOTIDE SEQUENCE [LARGE SCALE GENOMIC DNA]</scope>
    <source>
        <strain evidence="5 6">HY14</strain>
    </source>
</reference>
<dbReference type="EMBL" id="VSIY01000004">
    <property type="protein sequence ID" value="TYB82477.1"/>
    <property type="molecule type" value="Genomic_DNA"/>
</dbReference>
<evidence type="ECO:0000313" key="6">
    <source>
        <dbReference type="Proteomes" id="UP000322080"/>
    </source>
</evidence>
<protein>
    <submittedName>
        <fullName evidence="5">Cystathionine gamma-lyase</fullName>
        <ecNumber evidence="5">4.4.1.1</ecNumber>
    </submittedName>
</protein>
<keyword evidence="5" id="KW-0456">Lyase</keyword>